<keyword evidence="2" id="KW-1185">Reference proteome</keyword>
<dbReference type="AlphaFoldDB" id="A0A5C1I6H0"/>
<organism evidence="1 2">
    <name type="scientific">Mucilaginibacter rubeus</name>
    <dbReference type="NCBI Taxonomy" id="2027860"/>
    <lineage>
        <taxon>Bacteria</taxon>
        <taxon>Pseudomonadati</taxon>
        <taxon>Bacteroidota</taxon>
        <taxon>Sphingobacteriia</taxon>
        <taxon>Sphingobacteriales</taxon>
        <taxon>Sphingobacteriaceae</taxon>
        <taxon>Mucilaginibacter</taxon>
    </lineage>
</organism>
<dbReference type="KEGG" id="mrub:DEO27_027325"/>
<dbReference type="Proteomes" id="UP000251402">
    <property type="component" value="Chromosome"/>
</dbReference>
<accession>A0A5C1I6H0</accession>
<proteinExistence type="predicted"/>
<reference evidence="1" key="1">
    <citation type="submission" date="2019-08" db="EMBL/GenBank/DDBJ databases">
        <title>Comparative genome analysis confer to the adaptation heavy metal polluted environment.</title>
        <authorList>
            <person name="Li Y."/>
        </authorList>
    </citation>
    <scope>NUCLEOTIDE SEQUENCE [LARGE SCALE GENOMIC DNA]</scope>
    <source>
        <strain evidence="1">P1</strain>
    </source>
</reference>
<evidence type="ECO:0000313" key="1">
    <source>
        <dbReference type="EMBL" id="QEM13565.1"/>
    </source>
</evidence>
<name>A0A5C1I6H0_9SPHI</name>
<dbReference type="EMBL" id="CP043450">
    <property type="protein sequence ID" value="QEM13565.1"/>
    <property type="molecule type" value="Genomic_DNA"/>
</dbReference>
<dbReference type="OrthoDB" id="799624at2"/>
<sequence length="124" mass="13499">MDSIDLKTAREMVARYKKTRKAVIDKHHGVNDTESTWLPIDKLKEFVNNLPPEATGVRLHFGVHGADHKDAPHQTSVAIVGTVAGKRPNEHVDAIQADNEIAKSANMLAMVKSGRDCPPACPVA</sequence>
<protein>
    <submittedName>
        <fullName evidence="1">Uncharacterized protein</fullName>
    </submittedName>
</protein>
<evidence type="ECO:0000313" key="2">
    <source>
        <dbReference type="Proteomes" id="UP000251402"/>
    </source>
</evidence>
<dbReference type="RefSeq" id="WP_146750037.1">
    <property type="nucleotide sequence ID" value="NZ_CP043450.1"/>
</dbReference>
<gene>
    <name evidence="1" type="ORF">DEO27_027325</name>
</gene>